<evidence type="ECO:0000313" key="2">
    <source>
        <dbReference type="WBParaSite" id="RSKR_0001153300.1"/>
    </source>
</evidence>
<proteinExistence type="predicted"/>
<organism evidence="1 2">
    <name type="scientific">Rhabditophanes sp. KR3021</name>
    <dbReference type="NCBI Taxonomy" id="114890"/>
    <lineage>
        <taxon>Eukaryota</taxon>
        <taxon>Metazoa</taxon>
        <taxon>Ecdysozoa</taxon>
        <taxon>Nematoda</taxon>
        <taxon>Chromadorea</taxon>
        <taxon>Rhabditida</taxon>
        <taxon>Tylenchina</taxon>
        <taxon>Panagrolaimomorpha</taxon>
        <taxon>Strongyloidoidea</taxon>
        <taxon>Alloionematidae</taxon>
        <taxon>Rhabditophanes</taxon>
    </lineage>
</organism>
<evidence type="ECO:0000313" key="1">
    <source>
        <dbReference type="Proteomes" id="UP000095286"/>
    </source>
</evidence>
<sequence length="194" mass="22654">MSVEIFDLLKIIDNVKHLRRTGWTKFAEITEVESVASHMYRMSLLSWSLAKDRPDLDINKCIKMSLIHDLAEGDESVGDITPYCGVSDEKKYELELGAFMKIVSYVPECVGKEWIELWKDYEIQGSNEAKCVKQLDKFDMIAQAWEYEQKYKVDLSQFFDSTKDIFNFSPVDIWAEKLLGSRTHYREQNNISNK</sequence>
<protein>
    <submittedName>
        <fullName evidence="2">5'-deoxynucleotidase HDDC2</fullName>
    </submittedName>
</protein>
<name>A0AC35UHW6_9BILA</name>
<dbReference type="Proteomes" id="UP000095286">
    <property type="component" value="Unplaced"/>
</dbReference>
<accession>A0AC35UHW6</accession>
<reference evidence="2" key="1">
    <citation type="submission" date="2016-11" db="UniProtKB">
        <authorList>
            <consortium name="WormBaseParasite"/>
        </authorList>
    </citation>
    <scope>IDENTIFICATION</scope>
    <source>
        <strain evidence="2">KR3021</strain>
    </source>
</reference>
<dbReference type="WBParaSite" id="RSKR_0001153300.1">
    <property type="protein sequence ID" value="RSKR_0001153300.1"/>
    <property type="gene ID" value="RSKR_0001153300"/>
</dbReference>